<feature type="domain" description="VOC" evidence="1">
    <location>
        <begin position="8"/>
        <end position="123"/>
    </location>
</feature>
<dbReference type="GO" id="GO:0016829">
    <property type="term" value="F:lyase activity"/>
    <property type="evidence" value="ECO:0007669"/>
    <property type="project" value="UniProtKB-KW"/>
</dbReference>
<dbReference type="EMBL" id="LGUE01000005">
    <property type="protein sequence ID" value="KON83719.1"/>
    <property type="molecule type" value="Genomic_DNA"/>
</dbReference>
<dbReference type="RefSeq" id="WP_053429133.1">
    <property type="nucleotide sequence ID" value="NZ_JAUKEI010000005.1"/>
</dbReference>
<accession>A0A0M0G1N1</accession>
<gene>
    <name evidence="2" type="ORF">AF331_16245</name>
</gene>
<dbReference type="PATRIC" id="fig|189381.12.peg.4241"/>
<dbReference type="AlphaFoldDB" id="A0A0M0G1N1"/>
<keyword evidence="2" id="KW-0456">Lyase</keyword>
<dbReference type="SUPFAM" id="SSF54593">
    <property type="entry name" value="Glyoxalase/Bleomycin resistance protein/Dihydroxybiphenyl dioxygenase"/>
    <property type="match status" value="1"/>
</dbReference>
<organism evidence="2 3">
    <name type="scientific">Rossellomorea marisflavi</name>
    <dbReference type="NCBI Taxonomy" id="189381"/>
    <lineage>
        <taxon>Bacteria</taxon>
        <taxon>Bacillati</taxon>
        <taxon>Bacillota</taxon>
        <taxon>Bacilli</taxon>
        <taxon>Bacillales</taxon>
        <taxon>Bacillaceae</taxon>
        <taxon>Rossellomorea</taxon>
    </lineage>
</organism>
<reference evidence="3" key="1">
    <citation type="submission" date="2015-07" db="EMBL/GenBank/DDBJ databases">
        <title>Fjat-14235 jcm11544.</title>
        <authorList>
            <person name="Liu B."/>
            <person name="Wang J."/>
            <person name="Zhu Y."/>
            <person name="Liu G."/>
            <person name="Chen Q."/>
            <person name="Chen Z."/>
            <person name="Lan J."/>
            <person name="Che J."/>
            <person name="Ge C."/>
            <person name="Shi H."/>
            <person name="Pan Z."/>
            <person name="Liu X."/>
        </authorList>
    </citation>
    <scope>NUCLEOTIDE SEQUENCE [LARGE SCALE GENOMIC DNA]</scope>
    <source>
        <strain evidence="3">JCM 11544</strain>
    </source>
</reference>
<dbReference type="Pfam" id="PF00903">
    <property type="entry name" value="Glyoxalase"/>
    <property type="match status" value="1"/>
</dbReference>
<comment type="caution">
    <text evidence="2">The sequence shown here is derived from an EMBL/GenBank/DDBJ whole genome shotgun (WGS) entry which is preliminary data.</text>
</comment>
<dbReference type="Gene3D" id="3.10.180.10">
    <property type="entry name" value="2,3-Dihydroxybiphenyl 1,2-Dioxygenase, domain 1"/>
    <property type="match status" value="1"/>
</dbReference>
<dbReference type="Proteomes" id="UP000037405">
    <property type="component" value="Unassembled WGS sequence"/>
</dbReference>
<evidence type="ECO:0000313" key="3">
    <source>
        <dbReference type="Proteomes" id="UP000037405"/>
    </source>
</evidence>
<evidence type="ECO:0000313" key="2">
    <source>
        <dbReference type="EMBL" id="KON83719.1"/>
    </source>
</evidence>
<name>A0A0M0G1N1_9BACI</name>
<keyword evidence="3" id="KW-1185">Reference proteome</keyword>
<dbReference type="InterPro" id="IPR004360">
    <property type="entry name" value="Glyas_Fos-R_dOase_dom"/>
</dbReference>
<protein>
    <submittedName>
        <fullName evidence="2">Lactoylglutathione lyase</fullName>
    </submittedName>
</protein>
<dbReference type="OrthoDB" id="2608626at2"/>
<dbReference type="STRING" id="189381.GCA_900166615_02108"/>
<dbReference type="InterPro" id="IPR029068">
    <property type="entry name" value="Glyas_Bleomycin-R_OHBP_Dase"/>
</dbReference>
<evidence type="ECO:0000259" key="1">
    <source>
        <dbReference type="PROSITE" id="PS51819"/>
    </source>
</evidence>
<sequence>MSTSFIEQVHYNRIPVKDLELSANWYRDILGLQLLSLNEELAILKINEGPSLLILVPTRDETYAHFTIDQEQAFSIAFTSPDIPGFHQHLTDHQVKVDNIQHDEDHAYFHFHDPDGNKFQVHW</sequence>
<dbReference type="PROSITE" id="PS51819">
    <property type="entry name" value="VOC"/>
    <property type="match status" value="1"/>
</dbReference>
<dbReference type="CDD" id="cd06587">
    <property type="entry name" value="VOC"/>
    <property type="match status" value="1"/>
</dbReference>
<proteinExistence type="predicted"/>
<dbReference type="InterPro" id="IPR037523">
    <property type="entry name" value="VOC_core"/>
</dbReference>